<dbReference type="OrthoDB" id="5396211at2"/>
<dbReference type="PATRIC" id="fig|1237149.3.peg.5298"/>
<dbReference type="Pfam" id="PF03860">
    <property type="entry name" value="Csp"/>
    <property type="match status" value="1"/>
</dbReference>
<dbReference type="eggNOG" id="ENOG5032SB1">
    <property type="taxonomic scope" value="Bacteria"/>
</dbReference>
<sequence length="109" mass="12231">MENTQLIQTLARCAAACEACMDACLDEEDIKRMVRCIRLDRDCAKICYTTASLIASNSDHAAHLVKECEEICRACKEECEKHEMDHCQECARACSECEEACRSYEGAVV</sequence>
<reference evidence="1 2" key="1">
    <citation type="submission" date="2012-12" db="EMBL/GenBank/DDBJ databases">
        <title>Genome assembly of Fulvivirga imtechensis AK7.</title>
        <authorList>
            <person name="Nupur N."/>
            <person name="Khatri I."/>
            <person name="Kumar R."/>
            <person name="Subramanian S."/>
            <person name="Pinnaka A."/>
        </authorList>
    </citation>
    <scope>NUCLEOTIDE SEQUENCE [LARGE SCALE GENOMIC DNA]</scope>
    <source>
        <strain evidence="1 2">AK7</strain>
    </source>
</reference>
<dbReference type="PANTHER" id="PTHR37310">
    <property type="entry name" value="CYTOPLASMIC PROTEIN-RELATED"/>
    <property type="match status" value="1"/>
</dbReference>
<dbReference type="EMBL" id="AMZN01000101">
    <property type="protein sequence ID" value="ELR68636.1"/>
    <property type="molecule type" value="Genomic_DNA"/>
</dbReference>
<keyword evidence="2" id="KW-1185">Reference proteome</keyword>
<dbReference type="PANTHER" id="PTHR37310:SF1">
    <property type="entry name" value="CYTOPLASMIC PROTEIN"/>
    <property type="match status" value="1"/>
</dbReference>
<evidence type="ECO:0000313" key="2">
    <source>
        <dbReference type="Proteomes" id="UP000011135"/>
    </source>
</evidence>
<comment type="caution">
    <text evidence="1">The sequence shown here is derived from an EMBL/GenBank/DDBJ whole genome shotgun (WGS) entry which is preliminary data.</text>
</comment>
<accession>L8JID4</accession>
<dbReference type="InterPro" id="IPR005560">
    <property type="entry name" value="Csp_YhjQ"/>
</dbReference>
<protein>
    <submittedName>
        <fullName evidence="1">Ferredoxin</fullName>
    </submittedName>
</protein>
<dbReference type="CDD" id="cd08026">
    <property type="entry name" value="DUF326"/>
    <property type="match status" value="1"/>
</dbReference>
<dbReference type="Proteomes" id="UP000011135">
    <property type="component" value="Unassembled WGS sequence"/>
</dbReference>
<dbReference type="RefSeq" id="WP_009583073.1">
    <property type="nucleotide sequence ID" value="NZ_AMZN01000101.1"/>
</dbReference>
<organism evidence="1 2">
    <name type="scientific">Fulvivirga imtechensis AK7</name>
    <dbReference type="NCBI Taxonomy" id="1237149"/>
    <lineage>
        <taxon>Bacteria</taxon>
        <taxon>Pseudomonadati</taxon>
        <taxon>Bacteroidota</taxon>
        <taxon>Cytophagia</taxon>
        <taxon>Cytophagales</taxon>
        <taxon>Fulvivirgaceae</taxon>
        <taxon>Fulvivirga</taxon>
    </lineage>
</organism>
<dbReference type="InterPro" id="IPR044543">
    <property type="entry name" value="YHJQ-like"/>
</dbReference>
<evidence type="ECO:0000313" key="1">
    <source>
        <dbReference type="EMBL" id="ELR68636.1"/>
    </source>
</evidence>
<dbReference type="STRING" id="1237149.C900_00180"/>
<dbReference type="Gene3D" id="1.20.1270.360">
    <property type="match status" value="1"/>
</dbReference>
<proteinExistence type="predicted"/>
<gene>
    <name evidence="1" type="ORF">C900_00180</name>
</gene>
<dbReference type="AlphaFoldDB" id="L8JID4"/>
<name>L8JID4_9BACT</name>